<evidence type="ECO:0000313" key="2">
    <source>
        <dbReference type="EMBL" id="KAL1376815.1"/>
    </source>
</evidence>
<feature type="compositionally biased region" description="Polar residues" evidence="1">
    <location>
        <begin position="86"/>
        <end position="96"/>
    </location>
</feature>
<evidence type="ECO:0000313" key="3">
    <source>
        <dbReference type="Proteomes" id="UP001562425"/>
    </source>
</evidence>
<dbReference type="AlphaFoldDB" id="A0ABD1CKL7"/>
<feature type="non-terminal residue" evidence="2">
    <location>
        <position position="378"/>
    </location>
</feature>
<organism evidence="2 3">
    <name type="scientific">Culex pipiens pipiens</name>
    <name type="common">Northern house mosquito</name>
    <dbReference type="NCBI Taxonomy" id="38569"/>
    <lineage>
        <taxon>Eukaryota</taxon>
        <taxon>Metazoa</taxon>
        <taxon>Ecdysozoa</taxon>
        <taxon>Arthropoda</taxon>
        <taxon>Hexapoda</taxon>
        <taxon>Insecta</taxon>
        <taxon>Pterygota</taxon>
        <taxon>Neoptera</taxon>
        <taxon>Endopterygota</taxon>
        <taxon>Diptera</taxon>
        <taxon>Nematocera</taxon>
        <taxon>Culicoidea</taxon>
        <taxon>Culicidae</taxon>
        <taxon>Culicinae</taxon>
        <taxon>Culicini</taxon>
        <taxon>Culex</taxon>
        <taxon>Culex</taxon>
    </lineage>
</organism>
<gene>
    <name evidence="2" type="ORF">pipiens_000623</name>
</gene>
<protein>
    <submittedName>
        <fullName evidence="2">Uncharacterized protein</fullName>
    </submittedName>
</protein>
<evidence type="ECO:0000256" key="1">
    <source>
        <dbReference type="SAM" id="MobiDB-lite"/>
    </source>
</evidence>
<dbReference type="Proteomes" id="UP001562425">
    <property type="component" value="Unassembled WGS sequence"/>
</dbReference>
<reference evidence="2 3" key="1">
    <citation type="submission" date="2024-05" db="EMBL/GenBank/DDBJ databases">
        <title>Culex pipiens pipiens assembly and annotation.</title>
        <authorList>
            <person name="Alout H."/>
            <person name="Durand T."/>
        </authorList>
    </citation>
    <scope>NUCLEOTIDE SEQUENCE [LARGE SCALE GENOMIC DNA]</scope>
    <source>
        <strain evidence="2">HA-2024</strain>
        <tissue evidence="2">Whole body</tissue>
    </source>
</reference>
<name>A0ABD1CKL7_CULPP</name>
<feature type="region of interest" description="Disordered" evidence="1">
    <location>
        <begin position="59"/>
        <end position="144"/>
    </location>
</feature>
<keyword evidence="3" id="KW-1185">Reference proteome</keyword>
<dbReference type="EMBL" id="JBEHCU010011377">
    <property type="protein sequence ID" value="KAL1376815.1"/>
    <property type="molecule type" value="Genomic_DNA"/>
</dbReference>
<comment type="caution">
    <text evidence="2">The sequence shown here is derived from an EMBL/GenBank/DDBJ whole genome shotgun (WGS) entry which is preliminary data.</text>
</comment>
<feature type="compositionally biased region" description="Basic and acidic residues" evidence="1">
    <location>
        <begin position="67"/>
        <end position="84"/>
    </location>
</feature>
<accession>A0ABD1CKL7</accession>
<proteinExistence type="predicted"/>
<sequence>MVPESRPEFVVNDLRGDAAIEVGIGKQIRAKKMENNYENIRPFSSSTLSHYSRKHIRRKSNISYRNCHQEDNNDRAGLPKEEHGIVSTSSSNSNTDARSKSAIPTRFFKRQDYAQPELDFPSDYSESGGEARQPAGSKKRTPKLGTDLFHFSFSSRKKPEKVPQLKNINLNFPNKTTHFEEQQSSRPQPQFVLATAQCNKQERRYLSKAKTQILKLGQKCRLLGGSGSRDKRNHYISSYNLDDLIKATHKYEENEKSNLSNKIVYKSYKSELDLTKNLTYLDTFLNETFDNEPERPGEANLGVVPAATARSRAHSFTNDFNQKDLLTSSRSFSRTAVKLSQADSNGSGTVNPGFLGPHRVIVSKSHKQRGELVLEYEC</sequence>